<organism evidence="2 3">
    <name type="scientific">Puccinia striiformis</name>
    <dbReference type="NCBI Taxonomy" id="27350"/>
    <lineage>
        <taxon>Eukaryota</taxon>
        <taxon>Fungi</taxon>
        <taxon>Dikarya</taxon>
        <taxon>Basidiomycota</taxon>
        <taxon>Pucciniomycotina</taxon>
        <taxon>Pucciniomycetes</taxon>
        <taxon>Pucciniales</taxon>
        <taxon>Pucciniaceae</taxon>
        <taxon>Puccinia</taxon>
    </lineage>
</organism>
<evidence type="ECO:0000313" key="3">
    <source>
        <dbReference type="Proteomes" id="UP000239156"/>
    </source>
</evidence>
<keyword evidence="1" id="KW-0812">Transmembrane</keyword>
<comment type="caution">
    <text evidence="2">The sequence shown here is derived from an EMBL/GenBank/DDBJ whole genome shotgun (WGS) entry which is preliminary data.</text>
</comment>
<evidence type="ECO:0000256" key="1">
    <source>
        <dbReference type="SAM" id="Phobius"/>
    </source>
</evidence>
<dbReference type="Proteomes" id="UP000239156">
    <property type="component" value="Unassembled WGS sequence"/>
</dbReference>
<keyword evidence="3" id="KW-1185">Reference proteome</keyword>
<keyword evidence="1" id="KW-0472">Membrane</keyword>
<proteinExistence type="predicted"/>
<reference evidence="2" key="1">
    <citation type="submission" date="2017-12" db="EMBL/GenBank/DDBJ databases">
        <title>Gene loss provides genomic basis for host adaptation in cereal stripe rust fungi.</title>
        <authorList>
            <person name="Xia C."/>
        </authorList>
    </citation>
    <scope>NUCLEOTIDE SEQUENCE [LARGE SCALE GENOMIC DNA]</scope>
    <source>
        <strain evidence="2">93-210</strain>
    </source>
</reference>
<gene>
    <name evidence="2" type="ORF">PSTT_02798</name>
</gene>
<sequence>MRLLTRTMPKSTLGIFGLRIFHIIALCCTVSVAGQTKEHQSLHPVNPSHAPRRQLAHVDQPVYNISLYYAELGYQDRPHHAAIISWYMRYPTVVASDHHGLRSVSCDIDGMHLEFTSESFKLKAEQWEFPLVIVVEGDTGNCALDGPGRERYHPFYAESPIQGDGDQPTTSSFSGFRSRWDVVAYNYNVNVIEVKDFEPEPSGQSAHRRRGLEAAPTTVHISPSLNFDRRENACSIAEVAINIARWPYGSLDMKCRNCFIDSDFQLSINWGSRIINAGINCINKLMQSLYRAEQQLIALAQSAKQTVASQFSKLSERLADLISGFYTRMNDLAFSEDHTEQMELKAELARAISSVEDTSAQLLELTEGQLAIELTSFPTSPRNALLATHELKEVMASTSHELELMIQSGTQLVTGELSLPLCAISQARKDVGYCRTPPKKTSATLTGRLKANFDVGLTLTGSGQVTNGDVTVLAMNLPGLHIPGILSVAPQAKLISRTDLVFTSSANLTVGAEVEWQNIGTEIQIDGQNPQPGQLNNTDFRFRQQRPQFEINPQALSLEQHFKPQVTFGIELLLGAQKFMAGIGADVGLTNTLQLPLPSRNKQHCLRGLKYEFTMTARLETLISASSLARFLISKLLPSMADALSNSPHPLWVSPKLILLEHCFQLSAEIWSLFDWDLARFTIPSHIERISSARI</sequence>
<protein>
    <submittedName>
        <fullName evidence="2">Uncharacterized protein</fullName>
    </submittedName>
</protein>
<dbReference type="AlphaFoldDB" id="A0A2S4VYT0"/>
<evidence type="ECO:0000313" key="2">
    <source>
        <dbReference type="EMBL" id="POW14661.1"/>
    </source>
</evidence>
<dbReference type="VEuPathDB" id="FungiDB:PSHT_10330"/>
<dbReference type="EMBL" id="PKSL01000017">
    <property type="protein sequence ID" value="POW14661.1"/>
    <property type="molecule type" value="Genomic_DNA"/>
</dbReference>
<name>A0A2S4VYT0_9BASI</name>
<dbReference type="VEuPathDB" id="FungiDB:PSTT_02798"/>
<accession>A0A2S4VYT0</accession>
<feature type="transmembrane region" description="Helical" evidence="1">
    <location>
        <begin position="12"/>
        <end position="34"/>
    </location>
</feature>
<keyword evidence="1" id="KW-1133">Transmembrane helix</keyword>